<dbReference type="AlphaFoldDB" id="A0A5E7ZST5"/>
<sequence length="133" mass="13771">MPIPATALAFEQPVDPSDVQDYAITLSQGPADAKPTPFLLPGETVASFAMTVGAEAAAAGLQIRSDAGYAPTYVANKITFWPVIAAGQQGSALFDGDGVRLAIELTVVTSNSPARTKQRSIVLRVAHLFATAA</sequence>
<dbReference type="EMBL" id="CABVLI010000042">
    <property type="protein sequence ID" value="VVT20165.1"/>
    <property type="molecule type" value="Genomic_DNA"/>
</dbReference>
<dbReference type="Proteomes" id="UP000326857">
    <property type="component" value="Unassembled WGS sequence"/>
</dbReference>
<evidence type="ECO:0000313" key="2">
    <source>
        <dbReference type="Proteomes" id="UP000326857"/>
    </source>
</evidence>
<dbReference type="RefSeq" id="WP_151991222.1">
    <property type="nucleotide sequence ID" value="NZ_LR701528.1"/>
</dbReference>
<protein>
    <submittedName>
        <fullName evidence="1">Uncharacterized protein</fullName>
    </submittedName>
</protein>
<gene>
    <name evidence="1" type="ORF">SPHINGO391_470035</name>
</gene>
<proteinExistence type="predicted"/>
<accession>A0A5E7ZST5</accession>
<name>A0A5E7ZST5_9SPHN</name>
<evidence type="ECO:0000313" key="1">
    <source>
        <dbReference type="EMBL" id="VVT20165.1"/>
    </source>
</evidence>
<reference evidence="1 2" key="1">
    <citation type="submission" date="2019-09" db="EMBL/GenBank/DDBJ databases">
        <authorList>
            <person name="Dittami M. S."/>
        </authorList>
    </citation>
    <scope>NUCLEOTIDE SEQUENCE [LARGE SCALE GENOMIC DNA]</scope>
    <source>
        <strain evidence="1">SPHINGO391</strain>
    </source>
</reference>
<organism evidence="1 2">
    <name type="scientific">Sphingomonas aurantiaca</name>
    <dbReference type="NCBI Taxonomy" id="185949"/>
    <lineage>
        <taxon>Bacteria</taxon>
        <taxon>Pseudomonadati</taxon>
        <taxon>Pseudomonadota</taxon>
        <taxon>Alphaproteobacteria</taxon>
        <taxon>Sphingomonadales</taxon>
        <taxon>Sphingomonadaceae</taxon>
        <taxon>Sphingomonas</taxon>
    </lineage>
</organism>